<feature type="domain" description="Fumarate lyase N-terminal" evidence="2">
    <location>
        <begin position="185"/>
        <end position="236"/>
    </location>
</feature>
<dbReference type="InterPro" id="IPR008948">
    <property type="entry name" value="L-Aspartase-like"/>
</dbReference>
<evidence type="ECO:0000259" key="3">
    <source>
        <dbReference type="Pfam" id="PF14698"/>
    </source>
</evidence>
<dbReference type="Gene3D" id="1.20.200.10">
    <property type="entry name" value="Fumarase/aspartase (Central domain)"/>
    <property type="match status" value="2"/>
</dbReference>
<dbReference type="GO" id="GO:0042450">
    <property type="term" value="P:L-arginine biosynthetic process via ornithine"/>
    <property type="evidence" value="ECO:0007669"/>
    <property type="project" value="InterPro"/>
</dbReference>
<evidence type="ECO:0008006" key="6">
    <source>
        <dbReference type="Google" id="ProtNLM"/>
    </source>
</evidence>
<reference evidence="4 5" key="1">
    <citation type="submission" date="2016-07" db="EMBL/GenBank/DDBJ databases">
        <title>Multiple horizontal gene transfer events from other fungi enriched the ability of initially mycotrophic Trichoderma (Ascomycota) to feed on dead plant biomass.</title>
        <authorList>
            <consortium name="DOE Joint Genome Institute"/>
            <person name="Aerts A."/>
            <person name="Atanasova L."/>
            <person name="Chenthamara K."/>
            <person name="Zhang J."/>
            <person name="Grujic M."/>
            <person name="Henrissat B."/>
            <person name="Kuo A."/>
            <person name="Salamov A."/>
            <person name="Lipzen A."/>
            <person name="Labutti K."/>
            <person name="Barry K."/>
            <person name="Miao Y."/>
            <person name="Rahimi M.J."/>
            <person name="Shen Q."/>
            <person name="Grigoriev I.V."/>
            <person name="Kubicek C.P."/>
            <person name="Druzhinina I.S."/>
        </authorList>
    </citation>
    <scope>NUCLEOTIDE SEQUENCE [LARGE SCALE GENOMIC DNA]</scope>
    <source>
        <strain evidence="4 5">CBS 433.97</strain>
    </source>
</reference>
<dbReference type="Pfam" id="PF00206">
    <property type="entry name" value="Lyase_1"/>
    <property type="match status" value="2"/>
</dbReference>
<dbReference type="AlphaFoldDB" id="A0A2T3YVW0"/>
<evidence type="ECO:0000313" key="4">
    <source>
        <dbReference type="EMBL" id="PTB36705.1"/>
    </source>
</evidence>
<dbReference type="EMBL" id="KZ679269">
    <property type="protein sequence ID" value="PTB36705.1"/>
    <property type="molecule type" value="Genomic_DNA"/>
</dbReference>
<feature type="domain" description="Argininosuccinate lyase C-terminal" evidence="3">
    <location>
        <begin position="274"/>
        <end position="334"/>
    </location>
</feature>
<dbReference type="OrthoDB" id="2561043at2759"/>
<accession>A0A2T3YVW0</accession>
<dbReference type="InterPro" id="IPR022761">
    <property type="entry name" value="Fumarate_lyase_N"/>
</dbReference>
<dbReference type="Gene3D" id="1.10.275.10">
    <property type="entry name" value="Fumarase/aspartase (N-terminal domain)"/>
    <property type="match status" value="2"/>
</dbReference>
<dbReference type="Gene3D" id="1.10.40.30">
    <property type="entry name" value="Fumarase/aspartase (C-terminal domain)"/>
    <property type="match status" value="1"/>
</dbReference>
<dbReference type="SUPFAM" id="SSF48557">
    <property type="entry name" value="L-aspartase-like"/>
    <property type="match status" value="1"/>
</dbReference>
<evidence type="ECO:0000259" key="2">
    <source>
        <dbReference type="Pfam" id="PF00206"/>
    </source>
</evidence>
<dbReference type="PANTHER" id="PTHR43814">
    <property type="entry name" value="ARGININOSUCCINATE LYASE"/>
    <property type="match status" value="1"/>
</dbReference>
<dbReference type="InterPro" id="IPR024083">
    <property type="entry name" value="Fumarase/histidase_N"/>
</dbReference>
<organism evidence="4 5">
    <name type="scientific">Trichoderma asperellum (strain ATCC 204424 / CBS 433.97 / NBRC 101777)</name>
    <dbReference type="NCBI Taxonomy" id="1042311"/>
    <lineage>
        <taxon>Eukaryota</taxon>
        <taxon>Fungi</taxon>
        <taxon>Dikarya</taxon>
        <taxon>Ascomycota</taxon>
        <taxon>Pezizomycotina</taxon>
        <taxon>Sordariomycetes</taxon>
        <taxon>Hypocreomycetidae</taxon>
        <taxon>Hypocreales</taxon>
        <taxon>Hypocreaceae</taxon>
        <taxon>Trichoderma</taxon>
    </lineage>
</organism>
<gene>
    <name evidence="4" type="ORF">M441DRAFT_72780</name>
</gene>
<dbReference type="InterPro" id="IPR009049">
    <property type="entry name" value="Argininosuccinate_lyase"/>
</dbReference>
<feature type="domain" description="Fumarate lyase N-terminal" evidence="2">
    <location>
        <begin position="75"/>
        <end position="180"/>
    </location>
</feature>
<keyword evidence="5" id="KW-1185">Reference proteome</keyword>
<dbReference type="InterPro" id="IPR029419">
    <property type="entry name" value="Arg_succ_lyase_C"/>
</dbReference>
<evidence type="ECO:0000256" key="1">
    <source>
        <dbReference type="ARBA" id="ARBA00010755"/>
    </source>
</evidence>
<dbReference type="PRINTS" id="PR00145">
    <property type="entry name" value="ARGSUCLYASE"/>
</dbReference>
<name>A0A2T3YVW0_TRIA4</name>
<comment type="similarity">
    <text evidence="1">Belongs to the lyase 1 family. Argininosuccinate lyase subfamily.</text>
</comment>
<sequence>MASTRGDCGAMLGGGWPIHRNLDPLIVKKSESIHFDRILYKQDVAGSIAFARSNAKAGIVTQEEFKKLKQGLRELHTNRGHSEQVVRDMRMWLCDELRKIEEHQVSFLNVIAARAEQEIDCRVQPIRWSHWILPFGFAFASDLERLGEVIERINRNHLGCGALTGNPFGIDRDIITTELGLDVGAMFMQHISRWAEDLIIYSAAEFGFVRLSEAYSTESSLKPQNPDIRELIRGKCIYNKDLQQSIEPMADHVNAVSDGIQNANGMKATLDSPMLVTDVADYLVRKGVPFRETHHISSRYVAKSEETSIPMNELSFEQLQAIDSRFEEDIAEAFVY</sequence>
<dbReference type="STRING" id="1042311.A0A2T3YVW0"/>
<dbReference type="Pfam" id="PF14698">
    <property type="entry name" value="ASL_C2"/>
    <property type="match status" value="1"/>
</dbReference>
<dbReference type="PANTHER" id="PTHR43814:SF1">
    <property type="entry name" value="ARGININOSUCCINATE LYASE"/>
    <property type="match status" value="1"/>
</dbReference>
<dbReference type="GO" id="GO:0004056">
    <property type="term" value="F:argininosuccinate lyase activity"/>
    <property type="evidence" value="ECO:0007669"/>
    <property type="project" value="InterPro"/>
</dbReference>
<dbReference type="FunFam" id="1.10.40.30:FF:000001">
    <property type="entry name" value="Argininosuccinate lyase"/>
    <property type="match status" value="1"/>
</dbReference>
<dbReference type="GO" id="GO:0005829">
    <property type="term" value="C:cytosol"/>
    <property type="evidence" value="ECO:0007669"/>
    <property type="project" value="TreeGrafter"/>
</dbReference>
<protein>
    <recommendedName>
        <fullName evidence="6">Argininosuccinate lyase</fullName>
    </recommendedName>
</protein>
<dbReference type="Proteomes" id="UP000240493">
    <property type="component" value="Unassembled WGS sequence"/>
</dbReference>
<proteinExistence type="inferred from homology"/>
<evidence type="ECO:0000313" key="5">
    <source>
        <dbReference type="Proteomes" id="UP000240493"/>
    </source>
</evidence>